<dbReference type="Proteomes" id="UP000054266">
    <property type="component" value="Unassembled WGS sequence"/>
</dbReference>
<proteinExistence type="predicted"/>
<keyword evidence="3" id="KW-1185">Reference proteome</keyword>
<evidence type="ECO:0000313" key="2">
    <source>
        <dbReference type="EMBL" id="KIW62701.1"/>
    </source>
</evidence>
<dbReference type="AlphaFoldDB" id="A0A0D2CCA6"/>
<accession>A0A0D2CCA6</accession>
<dbReference type="HOGENOM" id="CLU_1959299_0_0_1"/>
<name>A0A0D2CCA6_9EURO</name>
<dbReference type="EMBL" id="KN846963">
    <property type="protein sequence ID" value="KIW62701.1"/>
    <property type="molecule type" value="Genomic_DNA"/>
</dbReference>
<feature type="region of interest" description="Disordered" evidence="1">
    <location>
        <begin position="109"/>
        <end position="128"/>
    </location>
</feature>
<reference evidence="2 3" key="1">
    <citation type="submission" date="2015-01" db="EMBL/GenBank/DDBJ databases">
        <title>The Genome Sequence of Capronia semiimmersa CBS27337.</title>
        <authorList>
            <consortium name="The Broad Institute Genomics Platform"/>
            <person name="Cuomo C."/>
            <person name="de Hoog S."/>
            <person name="Gorbushina A."/>
            <person name="Stielow B."/>
            <person name="Teixiera M."/>
            <person name="Abouelleil A."/>
            <person name="Chapman S.B."/>
            <person name="Priest M."/>
            <person name="Young S.K."/>
            <person name="Wortman J."/>
            <person name="Nusbaum C."/>
            <person name="Birren B."/>
        </authorList>
    </citation>
    <scope>NUCLEOTIDE SEQUENCE [LARGE SCALE GENOMIC DNA]</scope>
    <source>
        <strain evidence="2 3">CBS 27337</strain>
    </source>
</reference>
<protein>
    <submittedName>
        <fullName evidence="2">Uncharacterized protein</fullName>
    </submittedName>
</protein>
<organism evidence="2 3">
    <name type="scientific">Phialophora macrospora</name>
    <dbReference type="NCBI Taxonomy" id="1851006"/>
    <lineage>
        <taxon>Eukaryota</taxon>
        <taxon>Fungi</taxon>
        <taxon>Dikarya</taxon>
        <taxon>Ascomycota</taxon>
        <taxon>Pezizomycotina</taxon>
        <taxon>Eurotiomycetes</taxon>
        <taxon>Chaetothyriomycetidae</taxon>
        <taxon>Chaetothyriales</taxon>
        <taxon>Herpotrichiellaceae</taxon>
        <taxon>Phialophora</taxon>
    </lineage>
</organism>
<sequence>MILWTWRRIVLRSVSLSMTSGRRDELAFGRDSSLFSRPDLRASPSLLLRDPSPKVEHASWVSAKRIDGSSLNDAFGPIERIAMRPVDGMSPTGLGVEIEDSRLCGIAPPRMASAAQSGGPSDGRIRHR</sequence>
<gene>
    <name evidence="2" type="ORF">PV04_10848</name>
</gene>
<evidence type="ECO:0000313" key="3">
    <source>
        <dbReference type="Proteomes" id="UP000054266"/>
    </source>
</evidence>
<evidence type="ECO:0000256" key="1">
    <source>
        <dbReference type="SAM" id="MobiDB-lite"/>
    </source>
</evidence>